<evidence type="ECO:0000259" key="7">
    <source>
        <dbReference type="Pfam" id="PF02770"/>
    </source>
</evidence>
<dbReference type="EMBL" id="VDUZ01000013">
    <property type="protein sequence ID" value="TXL75750.1"/>
    <property type="molecule type" value="Genomic_DNA"/>
</dbReference>
<dbReference type="GO" id="GO:0050660">
    <property type="term" value="F:flavin adenine dinucleotide binding"/>
    <property type="evidence" value="ECO:0007669"/>
    <property type="project" value="InterPro"/>
</dbReference>
<dbReference type="SUPFAM" id="SSF47203">
    <property type="entry name" value="Acyl-CoA dehydrogenase C-terminal domain-like"/>
    <property type="match status" value="1"/>
</dbReference>
<evidence type="ECO:0000313" key="10">
    <source>
        <dbReference type="Proteomes" id="UP000321638"/>
    </source>
</evidence>
<evidence type="ECO:0000256" key="1">
    <source>
        <dbReference type="ARBA" id="ARBA00001974"/>
    </source>
</evidence>
<dbReference type="AlphaFoldDB" id="A0A5C8PMV8"/>
<dbReference type="Pfam" id="PF02770">
    <property type="entry name" value="Acyl-CoA_dh_M"/>
    <property type="match status" value="1"/>
</dbReference>
<evidence type="ECO:0000256" key="4">
    <source>
        <dbReference type="ARBA" id="ARBA00022827"/>
    </source>
</evidence>
<keyword evidence="4 5" id="KW-0274">FAD</keyword>
<name>A0A5C8PMV8_9HYPH</name>
<dbReference type="InterPro" id="IPR013786">
    <property type="entry name" value="AcylCoA_DH/ox_N"/>
</dbReference>
<dbReference type="Pfam" id="PF00441">
    <property type="entry name" value="Acyl-CoA_dh_1"/>
    <property type="match status" value="1"/>
</dbReference>
<dbReference type="PANTHER" id="PTHR43884">
    <property type="entry name" value="ACYL-COA DEHYDROGENASE"/>
    <property type="match status" value="1"/>
</dbReference>
<dbReference type="InterPro" id="IPR009100">
    <property type="entry name" value="AcylCoA_DH/oxidase_NM_dom_sf"/>
</dbReference>
<evidence type="ECO:0000256" key="5">
    <source>
        <dbReference type="RuleBase" id="RU362125"/>
    </source>
</evidence>
<keyword evidence="5" id="KW-0560">Oxidoreductase</keyword>
<accession>A0A5C8PMV8</accession>
<proteinExistence type="inferred from homology"/>
<dbReference type="InterPro" id="IPR037069">
    <property type="entry name" value="AcylCoA_DH/ox_N_sf"/>
</dbReference>
<dbReference type="Gene3D" id="1.10.540.10">
    <property type="entry name" value="Acyl-CoA dehydrogenase/oxidase, N-terminal domain"/>
    <property type="match status" value="1"/>
</dbReference>
<dbReference type="GO" id="GO:0003995">
    <property type="term" value="F:acyl-CoA dehydrogenase activity"/>
    <property type="evidence" value="ECO:0007669"/>
    <property type="project" value="InterPro"/>
</dbReference>
<evidence type="ECO:0000256" key="2">
    <source>
        <dbReference type="ARBA" id="ARBA00009347"/>
    </source>
</evidence>
<evidence type="ECO:0000256" key="3">
    <source>
        <dbReference type="ARBA" id="ARBA00022630"/>
    </source>
</evidence>
<evidence type="ECO:0000313" key="9">
    <source>
        <dbReference type="EMBL" id="TXL75750.1"/>
    </source>
</evidence>
<keyword evidence="3 5" id="KW-0285">Flavoprotein</keyword>
<dbReference type="InterPro" id="IPR036250">
    <property type="entry name" value="AcylCo_DH-like_C"/>
</dbReference>
<feature type="domain" description="Acyl-CoA dehydrogenase/oxidase C-terminal" evidence="6">
    <location>
        <begin position="228"/>
        <end position="375"/>
    </location>
</feature>
<dbReference type="InterPro" id="IPR046373">
    <property type="entry name" value="Acyl-CoA_Oxase/DH_mid-dom_sf"/>
</dbReference>
<dbReference type="Proteomes" id="UP000321638">
    <property type="component" value="Unassembled WGS sequence"/>
</dbReference>
<comment type="caution">
    <text evidence="9">The sequence shown here is derived from an EMBL/GenBank/DDBJ whole genome shotgun (WGS) entry which is preliminary data.</text>
</comment>
<dbReference type="SUPFAM" id="SSF56645">
    <property type="entry name" value="Acyl-CoA dehydrogenase NM domain-like"/>
    <property type="match status" value="1"/>
</dbReference>
<dbReference type="Pfam" id="PF02771">
    <property type="entry name" value="Acyl-CoA_dh_N"/>
    <property type="match status" value="1"/>
</dbReference>
<organism evidence="9 10">
    <name type="scientific">Vineibacter terrae</name>
    <dbReference type="NCBI Taxonomy" id="2586908"/>
    <lineage>
        <taxon>Bacteria</taxon>
        <taxon>Pseudomonadati</taxon>
        <taxon>Pseudomonadota</taxon>
        <taxon>Alphaproteobacteria</taxon>
        <taxon>Hyphomicrobiales</taxon>
        <taxon>Vineibacter</taxon>
    </lineage>
</organism>
<comment type="cofactor">
    <cofactor evidence="1 5">
        <name>FAD</name>
        <dbReference type="ChEBI" id="CHEBI:57692"/>
    </cofactor>
</comment>
<comment type="similarity">
    <text evidence="2 5">Belongs to the acyl-CoA dehydrogenase family.</text>
</comment>
<gene>
    <name evidence="9" type="ORF">FHP25_13780</name>
</gene>
<keyword evidence="10" id="KW-1185">Reference proteome</keyword>
<dbReference type="InterPro" id="IPR006091">
    <property type="entry name" value="Acyl-CoA_Oxase/DH_mid-dom"/>
</dbReference>
<evidence type="ECO:0000259" key="6">
    <source>
        <dbReference type="Pfam" id="PF00441"/>
    </source>
</evidence>
<dbReference type="Gene3D" id="2.40.110.10">
    <property type="entry name" value="Butyryl-CoA Dehydrogenase, subunit A, domain 2"/>
    <property type="match status" value="1"/>
</dbReference>
<evidence type="ECO:0000259" key="8">
    <source>
        <dbReference type="Pfam" id="PF02771"/>
    </source>
</evidence>
<feature type="domain" description="Acyl-CoA oxidase/dehydrogenase middle" evidence="7">
    <location>
        <begin position="121"/>
        <end position="216"/>
    </location>
</feature>
<reference evidence="9 10" key="1">
    <citation type="submission" date="2019-06" db="EMBL/GenBank/DDBJ databases">
        <title>New taxonomy in bacterial strain CC-CFT640, isolated from vineyard.</title>
        <authorList>
            <person name="Lin S.-Y."/>
            <person name="Tsai C.-F."/>
            <person name="Young C.-C."/>
        </authorList>
    </citation>
    <scope>NUCLEOTIDE SEQUENCE [LARGE SCALE GENOMIC DNA]</scope>
    <source>
        <strain evidence="9 10">CC-CFT640</strain>
    </source>
</reference>
<sequence>MDFDFTSEQEAMREAARRFARDKLAPGYATREADGFIDRALVREMGALGLIGPELPQRFGGLEAGGVTAGIVMEEVSYADMNVGYICLLGSLLGILLSSHAQADVADVLVPRIIAGDTIVALALTEPSGGSDAASLAMSARREGTSYVLRGEKTSISLALQADHAIVFARTGQAGERARGVTAFVVPLDAPGVSRTSFSDVGSAAVGRGSIFFDDVRVDEACRIGHDGGGFHQVMNGFDYSRALIGLQVLAAARASLDETWAYITERQAFGNPLAKYQGVTEPLAEAETLLSAARLLCYKALWLRDQGRPHTAEAAMCKWWAPKTAFETAHRCLLTHGHAGFSRDLPHQQRMRDILGLMIGDGTEQIQKMIIAREKVGRIAVPY</sequence>
<dbReference type="Gene3D" id="1.20.140.10">
    <property type="entry name" value="Butyryl-CoA Dehydrogenase, subunit A, domain 3"/>
    <property type="match status" value="1"/>
</dbReference>
<dbReference type="InterPro" id="IPR006089">
    <property type="entry name" value="Acyl-CoA_DH_CS"/>
</dbReference>
<dbReference type="InterPro" id="IPR009075">
    <property type="entry name" value="AcylCo_DH/oxidase_C"/>
</dbReference>
<feature type="domain" description="Acyl-CoA dehydrogenase/oxidase N-terminal" evidence="8">
    <location>
        <begin position="6"/>
        <end position="117"/>
    </location>
</feature>
<dbReference type="OrthoDB" id="9769473at2"/>
<dbReference type="PANTHER" id="PTHR43884:SF12">
    <property type="entry name" value="ISOVALERYL-COA DEHYDROGENASE, MITOCHONDRIAL-RELATED"/>
    <property type="match status" value="1"/>
</dbReference>
<dbReference type="PROSITE" id="PS00072">
    <property type="entry name" value="ACYL_COA_DH_1"/>
    <property type="match status" value="1"/>
</dbReference>
<protein>
    <submittedName>
        <fullName evidence="9">Cyclohexanecarboxyl-CoA dehydrogenase</fullName>
    </submittedName>
</protein>